<dbReference type="PANTHER" id="PTHR24188:SF29">
    <property type="entry name" value="GH09064P"/>
    <property type="match status" value="1"/>
</dbReference>
<dbReference type="PANTHER" id="PTHR24188">
    <property type="entry name" value="ANKYRIN REPEAT PROTEIN"/>
    <property type="match status" value="1"/>
</dbReference>
<dbReference type="Pfam" id="PF12796">
    <property type="entry name" value="Ank_2"/>
    <property type="match status" value="2"/>
</dbReference>
<dbReference type="EMBL" id="MG807320">
    <property type="protein sequence ID" value="AVL94420.1"/>
    <property type="molecule type" value="Genomic_DNA"/>
</dbReference>
<dbReference type="InterPro" id="IPR036770">
    <property type="entry name" value="Ankyrin_rpt-contain_sf"/>
</dbReference>
<keyword evidence="2" id="KW-0040">ANK repeat</keyword>
<dbReference type="InterPro" id="IPR002110">
    <property type="entry name" value="Ankyrin_rpt"/>
</dbReference>
<dbReference type="PROSITE" id="PS50297">
    <property type="entry name" value="ANK_REP_REGION"/>
    <property type="match status" value="4"/>
</dbReference>
<dbReference type="PROSITE" id="PS50088">
    <property type="entry name" value="ANK_REPEAT"/>
    <property type="match status" value="5"/>
</dbReference>
<sequence length="265" mass="30044">MSRQLYFKITNKEECHHGFQYVDGLNILKGEFNNNPNDSCVSGRLYFSDAKNICKFLGHGIYLREITLPINNPGFQMIKDPEGDKYGANMIILGKRRDLRDPETWKYMILIGVNIRSKNDFAVQWASGIGYLEVVKYLVSIGVDIRSEDDYALKLALVNGHLEVVKYLVSMGADIRSENDFAVRWASAIGHLKVVKYLVSMGADIRAKNDYAVRWASRKGHIEVVKYLVSMGADIRSKNDYALRWASKNGHLQVVKYLVSQGAVL</sequence>
<dbReference type="SUPFAM" id="SSF48403">
    <property type="entry name" value="Ankyrin repeat"/>
    <property type="match status" value="1"/>
</dbReference>
<proteinExistence type="predicted"/>
<dbReference type="Proteomes" id="UP000289600">
    <property type="component" value="Segment"/>
</dbReference>
<dbReference type="SMART" id="SM00248">
    <property type="entry name" value="ANK"/>
    <property type="match status" value="5"/>
</dbReference>
<gene>
    <name evidence="3" type="ORF">mc_33</name>
</gene>
<evidence type="ECO:0000256" key="2">
    <source>
        <dbReference type="ARBA" id="ARBA00023043"/>
    </source>
</evidence>
<accession>A0A2P1EKK1</accession>
<protein>
    <submittedName>
        <fullName evidence="3">Ankyrin repeat protein</fullName>
    </submittedName>
</protein>
<reference evidence="4" key="1">
    <citation type="submission" date="2018-01" db="EMBL/GenBank/DDBJ databases">
        <title>Testimony of 'menage a trois' revealed by the proteome of Megavirus virophage.</title>
        <authorList>
            <person name="Jeudy S."/>
            <person name="Bertaux L."/>
            <person name="Alempic J.-M."/>
            <person name="Lartigue A."/>
            <person name="Legendre M."/>
            <person name="Philippe N."/>
            <person name="Beucher L."/>
            <person name="Biondi E."/>
            <person name="Juul S."/>
            <person name="Turner D."/>
            <person name="Coute Y."/>
            <person name="Claverie J.-M."/>
            <person name="Abergel C."/>
        </authorList>
    </citation>
    <scope>NUCLEOTIDE SEQUENCE [LARGE SCALE GENOMIC DNA]</scope>
</reference>
<keyword evidence="1" id="KW-0677">Repeat</keyword>
<name>A0A2P1EKK1_9VIRU</name>
<evidence type="ECO:0000313" key="4">
    <source>
        <dbReference type="Proteomes" id="UP000289600"/>
    </source>
</evidence>
<evidence type="ECO:0000256" key="1">
    <source>
        <dbReference type="ARBA" id="ARBA00022737"/>
    </source>
</evidence>
<organism evidence="3 4">
    <name type="scientific">Moumouvirus australiensis</name>
    <dbReference type="NCBI Taxonomy" id="2109587"/>
    <lineage>
        <taxon>Viruses</taxon>
        <taxon>Varidnaviria</taxon>
        <taxon>Bamfordvirae</taxon>
        <taxon>Nucleocytoviricota</taxon>
        <taxon>Megaviricetes</taxon>
        <taxon>Imitervirales</taxon>
        <taxon>Mimiviridae</taxon>
        <taxon>Megamimivirinae</taxon>
        <taxon>Moumouvirus</taxon>
        <taxon>Moumouvirus australiense</taxon>
    </lineage>
</organism>
<keyword evidence="4" id="KW-1185">Reference proteome</keyword>
<dbReference type="Gene3D" id="1.25.40.20">
    <property type="entry name" value="Ankyrin repeat-containing domain"/>
    <property type="match status" value="2"/>
</dbReference>
<evidence type="ECO:0000313" key="3">
    <source>
        <dbReference type="EMBL" id="AVL94420.1"/>
    </source>
</evidence>